<dbReference type="Proteomes" id="UP001151760">
    <property type="component" value="Unassembled WGS sequence"/>
</dbReference>
<proteinExistence type="predicted"/>
<organism evidence="1 2">
    <name type="scientific">Tanacetum coccineum</name>
    <dbReference type="NCBI Taxonomy" id="301880"/>
    <lineage>
        <taxon>Eukaryota</taxon>
        <taxon>Viridiplantae</taxon>
        <taxon>Streptophyta</taxon>
        <taxon>Embryophyta</taxon>
        <taxon>Tracheophyta</taxon>
        <taxon>Spermatophyta</taxon>
        <taxon>Magnoliopsida</taxon>
        <taxon>eudicotyledons</taxon>
        <taxon>Gunneridae</taxon>
        <taxon>Pentapetalae</taxon>
        <taxon>asterids</taxon>
        <taxon>campanulids</taxon>
        <taxon>Asterales</taxon>
        <taxon>Asteraceae</taxon>
        <taxon>Asteroideae</taxon>
        <taxon>Anthemideae</taxon>
        <taxon>Anthemidinae</taxon>
        <taxon>Tanacetum</taxon>
    </lineage>
</organism>
<protein>
    <submittedName>
        <fullName evidence="1">Uncharacterized protein</fullName>
    </submittedName>
</protein>
<keyword evidence="2" id="KW-1185">Reference proteome</keyword>
<evidence type="ECO:0000313" key="1">
    <source>
        <dbReference type="EMBL" id="GJS51664.1"/>
    </source>
</evidence>
<evidence type="ECO:0000313" key="2">
    <source>
        <dbReference type="Proteomes" id="UP001151760"/>
    </source>
</evidence>
<sequence>MEIKNKRRYMDLMTIWNKRGDDEEVITNDELSNPGDENLIEENEIAQIFRIDIDIFHFETPLCKAFKEFNYLLKIDVDVLTNDIHGFMAYDEYKDEWIYQWNNGIPWVAEKPWSENGEPIDDIDHVCKPFCFKIGHAQWPIYNWKEEGCCNRGDLSGIIPINTIHFQDYEWYKGLEDGKLKEESLKEKSHLRRITGP</sequence>
<comment type="caution">
    <text evidence="1">The sequence shown here is derived from an EMBL/GenBank/DDBJ whole genome shotgun (WGS) entry which is preliminary data.</text>
</comment>
<reference evidence="1" key="1">
    <citation type="journal article" date="2022" name="Int. J. Mol. Sci.">
        <title>Draft Genome of Tanacetum Coccineum: Genomic Comparison of Closely Related Tanacetum-Family Plants.</title>
        <authorList>
            <person name="Yamashiro T."/>
            <person name="Shiraishi A."/>
            <person name="Nakayama K."/>
            <person name="Satake H."/>
        </authorList>
    </citation>
    <scope>NUCLEOTIDE SEQUENCE</scope>
</reference>
<reference evidence="1" key="2">
    <citation type="submission" date="2022-01" db="EMBL/GenBank/DDBJ databases">
        <authorList>
            <person name="Yamashiro T."/>
            <person name="Shiraishi A."/>
            <person name="Satake H."/>
            <person name="Nakayama K."/>
        </authorList>
    </citation>
    <scope>NUCLEOTIDE SEQUENCE</scope>
</reference>
<dbReference type="EMBL" id="BQNB010008601">
    <property type="protein sequence ID" value="GJS51664.1"/>
    <property type="molecule type" value="Genomic_DNA"/>
</dbReference>
<name>A0ABQ4WFM9_9ASTR</name>
<accession>A0ABQ4WFM9</accession>
<gene>
    <name evidence="1" type="ORF">Tco_0625026</name>
</gene>